<dbReference type="PROSITE" id="PS00913">
    <property type="entry name" value="ADH_IRON_1"/>
    <property type="match status" value="1"/>
</dbReference>
<reference evidence="6 7" key="1">
    <citation type="submission" date="2018-06" db="EMBL/GenBank/DDBJ databases">
        <authorList>
            <consortium name="Pathogen Informatics"/>
            <person name="Doyle S."/>
        </authorList>
    </citation>
    <scope>NUCLEOTIDE SEQUENCE [LARGE SCALE GENOMIC DNA]</scope>
    <source>
        <strain evidence="6 7">NCTC12112</strain>
    </source>
</reference>
<evidence type="ECO:0000256" key="3">
    <source>
        <dbReference type="ARBA" id="ARBA00023027"/>
    </source>
</evidence>
<comment type="similarity">
    <text evidence="1">Belongs to the iron-containing alcohol dehydrogenase family.</text>
</comment>
<dbReference type="GeneID" id="78453467"/>
<sequence>MEIFQATTEIFAGIGVGEVLKNLQSRKIIFITDSMMRKVGLAEKIENILKSMNIQYEIFDGVEVDPSLESIRKALDMVIDFSPEMIIALGGGSTLDSAKAAAYFMKNTGKEIPVLAVPTTCGTGSEVTSYAVITDRENNVKIPIKDDGMIPKIAVLDPEFTKTLPKVVVADGGIDALTHAIESYTCKSANLYTQIYAMAAIRGIFKNLLRMYSNIEDREARTEMGKASCIAGFAFEKSGLGINHSLAHAIGGKFHKSHGRSNGTILPFIIRFNSSDEETTRRYYEIAKEMEFPCSTVAEGAESLAVAVEVLNKTLGIPSCVREMGVDEKQYMELIPEMAESALKDICTSGNIKKVSLEDMKILLKKVF</sequence>
<dbReference type="GO" id="GO:0046872">
    <property type="term" value="F:metal ion binding"/>
    <property type="evidence" value="ECO:0007669"/>
    <property type="project" value="InterPro"/>
</dbReference>
<dbReference type="InterPro" id="IPR056798">
    <property type="entry name" value="ADH_Fe_C"/>
</dbReference>
<dbReference type="FunFam" id="3.40.50.1970:FF:000003">
    <property type="entry name" value="Alcohol dehydrogenase, iron-containing"/>
    <property type="match status" value="1"/>
</dbReference>
<dbReference type="EC" id="1.1.1.244" evidence="6"/>
<name>A0AAX2JC45_9FUSO</name>
<dbReference type="Proteomes" id="UP000249008">
    <property type="component" value="Chromosome 1"/>
</dbReference>
<accession>A0AAX2JC45</accession>
<dbReference type="PANTHER" id="PTHR11496">
    <property type="entry name" value="ALCOHOL DEHYDROGENASE"/>
    <property type="match status" value="1"/>
</dbReference>
<dbReference type="RefSeq" id="WP_005981594.1">
    <property type="nucleotide sequence ID" value="NZ_BAABXY010000001.1"/>
</dbReference>
<evidence type="ECO:0000313" key="6">
    <source>
        <dbReference type="EMBL" id="SQJ08023.1"/>
    </source>
</evidence>
<keyword evidence="2 6" id="KW-0560">Oxidoreductase</keyword>
<dbReference type="EMBL" id="LS483487">
    <property type="protein sequence ID" value="SQJ08023.1"/>
    <property type="molecule type" value="Genomic_DNA"/>
</dbReference>
<evidence type="ECO:0000313" key="7">
    <source>
        <dbReference type="Proteomes" id="UP000249008"/>
    </source>
</evidence>
<evidence type="ECO:0000259" key="5">
    <source>
        <dbReference type="Pfam" id="PF25137"/>
    </source>
</evidence>
<evidence type="ECO:0000256" key="1">
    <source>
        <dbReference type="ARBA" id="ARBA00007358"/>
    </source>
</evidence>
<dbReference type="AlphaFoldDB" id="A0AAX2JC45"/>
<feature type="domain" description="Alcohol dehydrogenase iron-type/glycerol dehydrogenase GldA" evidence="4">
    <location>
        <begin position="16"/>
        <end position="158"/>
    </location>
</feature>
<evidence type="ECO:0000259" key="4">
    <source>
        <dbReference type="Pfam" id="PF00465"/>
    </source>
</evidence>
<protein>
    <submittedName>
        <fullName evidence="6">NAD-dependent methanol dehydrogenase</fullName>
        <ecNumber evidence="6">1.1.1.244</ecNumber>
    </submittedName>
</protein>
<gene>
    <name evidence="6" type="primary">mdh</name>
    <name evidence="6" type="ORF">NCTC12112_02179</name>
</gene>
<dbReference type="InterPro" id="IPR039697">
    <property type="entry name" value="Alcohol_dehydrogenase_Fe"/>
</dbReference>
<dbReference type="Gene3D" id="3.40.50.1970">
    <property type="match status" value="1"/>
</dbReference>
<evidence type="ECO:0000256" key="2">
    <source>
        <dbReference type="ARBA" id="ARBA00023002"/>
    </source>
</evidence>
<keyword evidence="3" id="KW-0520">NAD</keyword>
<dbReference type="SUPFAM" id="SSF56796">
    <property type="entry name" value="Dehydroquinate synthase-like"/>
    <property type="match status" value="1"/>
</dbReference>
<proteinExistence type="inferred from homology"/>
<dbReference type="KEGG" id="ful:C4N20_01510"/>
<dbReference type="PANTHER" id="PTHR11496:SF102">
    <property type="entry name" value="ALCOHOL DEHYDROGENASE 4"/>
    <property type="match status" value="1"/>
</dbReference>
<feature type="domain" description="Fe-containing alcohol dehydrogenase-like C-terminal" evidence="5">
    <location>
        <begin position="170"/>
        <end position="367"/>
    </location>
</feature>
<dbReference type="Pfam" id="PF25137">
    <property type="entry name" value="ADH_Fe_C"/>
    <property type="match status" value="1"/>
</dbReference>
<dbReference type="InterPro" id="IPR001670">
    <property type="entry name" value="ADH_Fe/GldA"/>
</dbReference>
<dbReference type="Gene3D" id="1.20.1090.10">
    <property type="entry name" value="Dehydroquinate synthase-like - alpha domain"/>
    <property type="match status" value="1"/>
</dbReference>
<dbReference type="GO" id="GO:0050093">
    <property type="term" value="F:methanol dehydrogenase (NAD+) activity"/>
    <property type="evidence" value="ECO:0007669"/>
    <property type="project" value="UniProtKB-EC"/>
</dbReference>
<dbReference type="InterPro" id="IPR018211">
    <property type="entry name" value="ADH_Fe_CS"/>
</dbReference>
<organism evidence="6 7">
    <name type="scientific">Fusobacterium ulcerans</name>
    <dbReference type="NCBI Taxonomy" id="861"/>
    <lineage>
        <taxon>Bacteria</taxon>
        <taxon>Fusobacteriati</taxon>
        <taxon>Fusobacteriota</taxon>
        <taxon>Fusobacteriia</taxon>
        <taxon>Fusobacteriales</taxon>
        <taxon>Fusobacteriaceae</taxon>
        <taxon>Fusobacterium</taxon>
    </lineage>
</organism>
<dbReference type="Pfam" id="PF00465">
    <property type="entry name" value="Fe-ADH"/>
    <property type="match status" value="1"/>
</dbReference>
<dbReference type="FunFam" id="1.20.1090.10:FF:000001">
    <property type="entry name" value="Aldehyde-alcohol dehydrogenase"/>
    <property type="match status" value="1"/>
</dbReference>